<feature type="transmembrane region" description="Helical" evidence="8">
    <location>
        <begin position="137"/>
        <end position="161"/>
    </location>
</feature>
<feature type="transmembrane region" description="Helical" evidence="8">
    <location>
        <begin position="94"/>
        <end position="117"/>
    </location>
</feature>
<keyword evidence="6 8" id="KW-0472">Membrane</keyword>
<comment type="caution">
    <text evidence="10">The sequence shown here is derived from an EMBL/GenBank/DDBJ whole genome shotgun (WGS) entry which is preliminary data.</text>
</comment>
<dbReference type="InterPro" id="IPR007182">
    <property type="entry name" value="MnhB"/>
</dbReference>
<dbReference type="InterPro" id="IPR050622">
    <property type="entry name" value="CPA3_antiporter_subunitB"/>
</dbReference>
<organism evidence="10 11">
    <name type="scientific">Aquipuribacter nitratireducens</name>
    <dbReference type="NCBI Taxonomy" id="650104"/>
    <lineage>
        <taxon>Bacteria</taxon>
        <taxon>Bacillati</taxon>
        <taxon>Actinomycetota</taxon>
        <taxon>Actinomycetes</taxon>
        <taxon>Micrococcales</taxon>
        <taxon>Intrasporangiaceae</taxon>
        <taxon>Aquipuribacter</taxon>
    </lineage>
</organism>
<evidence type="ECO:0000256" key="3">
    <source>
        <dbReference type="ARBA" id="ARBA00022475"/>
    </source>
</evidence>
<evidence type="ECO:0000256" key="2">
    <source>
        <dbReference type="ARBA" id="ARBA00009425"/>
    </source>
</evidence>
<evidence type="ECO:0000256" key="4">
    <source>
        <dbReference type="ARBA" id="ARBA00022692"/>
    </source>
</evidence>
<evidence type="ECO:0000256" key="5">
    <source>
        <dbReference type="ARBA" id="ARBA00022989"/>
    </source>
</evidence>
<dbReference type="Proteomes" id="UP001596122">
    <property type="component" value="Unassembled WGS sequence"/>
</dbReference>
<name>A0ABW0GRR0_9MICO</name>
<keyword evidence="11" id="KW-1185">Reference proteome</keyword>
<dbReference type="EMBL" id="JBHSLD010000028">
    <property type="protein sequence ID" value="MFC5382673.1"/>
    <property type="molecule type" value="Genomic_DNA"/>
</dbReference>
<feature type="domain" description="Na+/H+ antiporter MnhB subunit-related protein" evidence="9">
    <location>
        <begin position="36"/>
        <end position="158"/>
    </location>
</feature>
<keyword evidence="4 8" id="KW-0812">Transmembrane</keyword>
<evidence type="ECO:0000313" key="11">
    <source>
        <dbReference type="Proteomes" id="UP001596122"/>
    </source>
</evidence>
<feature type="region of interest" description="Disordered" evidence="7">
    <location>
        <begin position="1"/>
        <end position="26"/>
    </location>
</feature>
<evidence type="ECO:0000256" key="7">
    <source>
        <dbReference type="SAM" id="MobiDB-lite"/>
    </source>
</evidence>
<dbReference type="RefSeq" id="WP_340270370.1">
    <property type="nucleotide sequence ID" value="NZ_JBBEOG010000006.1"/>
</dbReference>
<evidence type="ECO:0000256" key="6">
    <source>
        <dbReference type="ARBA" id="ARBA00023136"/>
    </source>
</evidence>
<evidence type="ECO:0000313" key="10">
    <source>
        <dbReference type="EMBL" id="MFC5382673.1"/>
    </source>
</evidence>
<feature type="transmembrane region" description="Helical" evidence="8">
    <location>
        <begin position="65"/>
        <end position="82"/>
    </location>
</feature>
<reference evidence="11" key="1">
    <citation type="journal article" date="2019" name="Int. J. Syst. Evol. Microbiol.">
        <title>The Global Catalogue of Microorganisms (GCM) 10K type strain sequencing project: providing services to taxonomists for standard genome sequencing and annotation.</title>
        <authorList>
            <consortium name="The Broad Institute Genomics Platform"/>
            <consortium name="The Broad Institute Genome Sequencing Center for Infectious Disease"/>
            <person name="Wu L."/>
            <person name="Ma J."/>
        </authorList>
    </citation>
    <scope>NUCLEOTIDE SEQUENCE [LARGE SCALE GENOMIC DNA]</scope>
    <source>
        <strain evidence="11">CCUG 43114</strain>
    </source>
</reference>
<comment type="subcellular location">
    <subcellularLocation>
        <location evidence="1">Cell membrane</location>
        <topology evidence="1">Multi-pass membrane protein</topology>
    </subcellularLocation>
</comment>
<evidence type="ECO:0000256" key="1">
    <source>
        <dbReference type="ARBA" id="ARBA00004651"/>
    </source>
</evidence>
<evidence type="ECO:0000256" key="8">
    <source>
        <dbReference type="SAM" id="Phobius"/>
    </source>
</evidence>
<keyword evidence="3" id="KW-1003">Cell membrane</keyword>
<sequence length="168" mass="16620">MSPPSAGRDVGAGGVPRQEALPGAQEQDPAQRSLLLEVVTRAVHVSMVVVAVHLLLVGLHRPGGGFAAGLLLGLGLVLRRLAGGRHDLGAAVRVPAGVLLGAGLALAAGYAAVGVLATGAPLTGVSGEWHVPGLGTLPVSSSLLLEVGIVLVVVGLVTDVLRTLGGEE</sequence>
<protein>
    <submittedName>
        <fullName evidence="10">MnhB domain-containing protein</fullName>
    </submittedName>
</protein>
<evidence type="ECO:0000259" key="9">
    <source>
        <dbReference type="Pfam" id="PF04039"/>
    </source>
</evidence>
<gene>
    <name evidence="10" type="ORF">ACFPJ6_18055</name>
</gene>
<comment type="similarity">
    <text evidence="2">Belongs to the CPA3 antiporters (TC 2.A.63) subunit B family.</text>
</comment>
<dbReference type="PANTHER" id="PTHR33932">
    <property type="entry name" value="NA(+)/H(+) ANTIPORTER SUBUNIT B"/>
    <property type="match status" value="1"/>
</dbReference>
<accession>A0ABW0GRR0</accession>
<keyword evidence="5 8" id="KW-1133">Transmembrane helix</keyword>
<proteinExistence type="inferred from homology"/>
<dbReference type="PANTHER" id="PTHR33932:SF4">
    <property type="entry name" value="NA(+)_H(+) ANTIPORTER SUBUNIT B"/>
    <property type="match status" value="1"/>
</dbReference>
<dbReference type="Pfam" id="PF04039">
    <property type="entry name" value="MnhB"/>
    <property type="match status" value="1"/>
</dbReference>